<accession>A0A1E3Q0F2</accession>
<dbReference type="Proteomes" id="UP000094385">
    <property type="component" value="Unassembled WGS sequence"/>
</dbReference>
<protein>
    <recommendedName>
        <fullName evidence="1">Replication origin-binding protein domain-containing protein</fullName>
    </recommendedName>
</protein>
<evidence type="ECO:0000259" key="1">
    <source>
        <dbReference type="Pfam" id="PF02399"/>
    </source>
</evidence>
<proteinExistence type="predicted"/>
<dbReference type="GO" id="GO:0006260">
    <property type="term" value="P:DNA replication"/>
    <property type="evidence" value="ECO:0007669"/>
    <property type="project" value="InterPro"/>
</dbReference>
<dbReference type="SUPFAM" id="SSF52540">
    <property type="entry name" value="P-loop containing nucleoside triphosphate hydrolases"/>
    <property type="match status" value="1"/>
</dbReference>
<dbReference type="InterPro" id="IPR003450">
    <property type="entry name" value="Replication_origin-bd"/>
</dbReference>
<dbReference type="InterPro" id="IPR027417">
    <property type="entry name" value="P-loop_NTPase"/>
</dbReference>
<keyword evidence="3" id="KW-1185">Reference proteome</keyword>
<name>A0A1E3Q0F2_LIPST</name>
<gene>
    <name evidence="2" type="ORF">LIPSTDRAFT_145829</name>
</gene>
<organism evidence="2 3">
    <name type="scientific">Lipomyces starkeyi NRRL Y-11557</name>
    <dbReference type="NCBI Taxonomy" id="675824"/>
    <lineage>
        <taxon>Eukaryota</taxon>
        <taxon>Fungi</taxon>
        <taxon>Dikarya</taxon>
        <taxon>Ascomycota</taxon>
        <taxon>Saccharomycotina</taxon>
        <taxon>Lipomycetes</taxon>
        <taxon>Lipomycetales</taxon>
        <taxon>Lipomycetaceae</taxon>
        <taxon>Lipomyces</taxon>
    </lineage>
</organism>
<dbReference type="GO" id="GO:0003688">
    <property type="term" value="F:DNA replication origin binding"/>
    <property type="evidence" value="ECO:0007669"/>
    <property type="project" value="InterPro"/>
</dbReference>
<dbReference type="GO" id="GO:0005524">
    <property type="term" value="F:ATP binding"/>
    <property type="evidence" value="ECO:0007669"/>
    <property type="project" value="InterPro"/>
</dbReference>
<sequence>MCSSVRHKMMKLCRQKKSIGKADKISRSTAKYRLFFLDAPMGAGKTHAIREYRIANRWLSVLSITFRQSLARYLSSELGLTCYLDDGFWRPDADRSRCVVCLDGIGKLGSDPDAYDLIIIDECVFVQYHFLAGTITVTLAEILRVFQGLLVMRPGLSVCNIAFQRPRSSFTCNAWICTQAIRVWFEGK</sequence>
<dbReference type="OrthoDB" id="2277696at2759"/>
<dbReference type="AlphaFoldDB" id="A0A1E3Q0F2"/>
<evidence type="ECO:0000313" key="3">
    <source>
        <dbReference type="Proteomes" id="UP000094385"/>
    </source>
</evidence>
<dbReference type="Pfam" id="PF02399">
    <property type="entry name" value="Herpes_ori_bp"/>
    <property type="match status" value="1"/>
</dbReference>
<feature type="domain" description="Replication origin-binding protein" evidence="1">
    <location>
        <begin position="34"/>
        <end position="136"/>
    </location>
</feature>
<reference evidence="2 3" key="1">
    <citation type="journal article" date="2016" name="Proc. Natl. Acad. Sci. U.S.A.">
        <title>Comparative genomics of biotechnologically important yeasts.</title>
        <authorList>
            <person name="Riley R."/>
            <person name="Haridas S."/>
            <person name="Wolfe K.H."/>
            <person name="Lopes M.R."/>
            <person name="Hittinger C.T."/>
            <person name="Goeker M."/>
            <person name="Salamov A.A."/>
            <person name="Wisecaver J.H."/>
            <person name="Long T.M."/>
            <person name="Calvey C.H."/>
            <person name="Aerts A.L."/>
            <person name="Barry K.W."/>
            <person name="Choi C."/>
            <person name="Clum A."/>
            <person name="Coughlan A.Y."/>
            <person name="Deshpande S."/>
            <person name="Douglass A.P."/>
            <person name="Hanson S.J."/>
            <person name="Klenk H.-P."/>
            <person name="LaButti K.M."/>
            <person name="Lapidus A."/>
            <person name="Lindquist E.A."/>
            <person name="Lipzen A.M."/>
            <person name="Meier-Kolthoff J.P."/>
            <person name="Ohm R.A."/>
            <person name="Otillar R.P."/>
            <person name="Pangilinan J.L."/>
            <person name="Peng Y."/>
            <person name="Rokas A."/>
            <person name="Rosa C.A."/>
            <person name="Scheuner C."/>
            <person name="Sibirny A.A."/>
            <person name="Slot J.C."/>
            <person name="Stielow J.B."/>
            <person name="Sun H."/>
            <person name="Kurtzman C.P."/>
            <person name="Blackwell M."/>
            <person name="Grigoriev I.V."/>
            <person name="Jeffries T.W."/>
        </authorList>
    </citation>
    <scope>NUCLEOTIDE SEQUENCE [LARGE SCALE GENOMIC DNA]</scope>
    <source>
        <strain evidence="2 3">NRRL Y-11557</strain>
    </source>
</reference>
<dbReference type="EMBL" id="KV454298">
    <property type="protein sequence ID" value="ODQ71028.1"/>
    <property type="molecule type" value="Genomic_DNA"/>
</dbReference>
<evidence type="ECO:0000313" key="2">
    <source>
        <dbReference type="EMBL" id="ODQ71028.1"/>
    </source>
</evidence>